<dbReference type="AlphaFoldDB" id="A0A4R8DJK6"/>
<proteinExistence type="inferred from homology"/>
<dbReference type="GO" id="GO:0009252">
    <property type="term" value="P:peptidoglycan biosynthetic process"/>
    <property type="evidence" value="ECO:0007669"/>
    <property type="project" value="UniProtKB-UniRule"/>
</dbReference>
<sequence length="339" mass="38025">MRKILTLLFIALLLLCAAAAWVVIGPGTCFAPPKKSLYVHTGKTDKASVMQTLHSAAYIKYPRIFDWLATKMGVWNKVKPGRYEIPHGYSLLHLLQDLKNGNTTPIKLVLTKVHTKEELAGALGTLFEPDSADVLNYLENTDSVKAFDRDTDNVLTLVIPDTYEADWNSTIPQLLQLFRDNEIKFWTAQRRAEAQNLGITPTQAYILASIVEEETRKDSDKPLIASVYLNRLAKGMRLSADPTVKFAMHDFSIKRIYDKYTRIESPYNTYMNPGLPPGPICTPSVKTLDATLAAPKTDYLFFVAKPDFSGYSTFASDYATHIKNAKAYQEALDSLMKSK</sequence>
<keyword evidence="9" id="KW-1185">Reference proteome</keyword>
<dbReference type="GO" id="GO:0008932">
    <property type="term" value="F:lytic endotransglycosylase activity"/>
    <property type="evidence" value="ECO:0007669"/>
    <property type="project" value="UniProtKB-UniRule"/>
</dbReference>
<evidence type="ECO:0000256" key="3">
    <source>
        <dbReference type="ARBA" id="ARBA00022989"/>
    </source>
</evidence>
<keyword evidence="2 7" id="KW-0812">Transmembrane</keyword>
<evidence type="ECO:0000256" key="1">
    <source>
        <dbReference type="ARBA" id="ARBA00022475"/>
    </source>
</evidence>
<dbReference type="Gene3D" id="3.30.1490.480">
    <property type="entry name" value="Endolytic murein transglycosylase"/>
    <property type="match status" value="1"/>
</dbReference>
<evidence type="ECO:0000256" key="6">
    <source>
        <dbReference type="ARBA" id="ARBA00023316"/>
    </source>
</evidence>
<name>A0A4R8DJK6_9BACT</name>
<feature type="site" description="Important for catalytic activity" evidence="7">
    <location>
        <position position="214"/>
    </location>
</feature>
<dbReference type="EMBL" id="SODV01000002">
    <property type="protein sequence ID" value="TDW97366.1"/>
    <property type="molecule type" value="Genomic_DNA"/>
</dbReference>
<protein>
    <recommendedName>
        <fullName evidence="7">Endolytic murein transglycosylase</fullName>
        <ecNumber evidence="7">4.2.2.29</ecNumber>
    </recommendedName>
    <alternativeName>
        <fullName evidence="7">Peptidoglycan lytic transglycosylase</fullName>
    </alternativeName>
    <alternativeName>
        <fullName evidence="7">Peptidoglycan polymerization terminase</fullName>
    </alternativeName>
</protein>
<accession>A0A4R8DJK6</accession>
<dbReference type="PANTHER" id="PTHR30518:SF2">
    <property type="entry name" value="ENDOLYTIC MUREIN TRANSGLYCOSYLASE"/>
    <property type="match status" value="1"/>
</dbReference>
<dbReference type="InterPro" id="IPR003770">
    <property type="entry name" value="MLTG-like"/>
</dbReference>
<evidence type="ECO:0000256" key="7">
    <source>
        <dbReference type="HAMAP-Rule" id="MF_02065"/>
    </source>
</evidence>
<gene>
    <name evidence="7" type="primary">mltG</name>
    <name evidence="8" type="ORF">EDB95_5214</name>
</gene>
<keyword evidence="5 7" id="KW-0456">Lyase</keyword>
<organism evidence="8 9">
    <name type="scientific">Dinghuibacter silviterrae</name>
    <dbReference type="NCBI Taxonomy" id="1539049"/>
    <lineage>
        <taxon>Bacteria</taxon>
        <taxon>Pseudomonadati</taxon>
        <taxon>Bacteroidota</taxon>
        <taxon>Chitinophagia</taxon>
        <taxon>Chitinophagales</taxon>
        <taxon>Chitinophagaceae</taxon>
        <taxon>Dinghuibacter</taxon>
    </lineage>
</organism>
<reference evidence="8 9" key="1">
    <citation type="submission" date="2019-03" db="EMBL/GenBank/DDBJ databases">
        <title>Genomic Encyclopedia of Type Strains, Phase IV (KMG-IV): sequencing the most valuable type-strain genomes for metagenomic binning, comparative biology and taxonomic classification.</title>
        <authorList>
            <person name="Goeker M."/>
        </authorList>
    </citation>
    <scope>NUCLEOTIDE SEQUENCE [LARGE SCALE GENOMIC DNA]</scope>
    <source>
        <strain evidence="8 9">DSM 100059</strain>
    </source>
</reference>
<comment type="similarity">
    <text evidence="7">Belongs to the transglycosylase MltG family.</text>
</comment>
<evidence type="ECO:0000256" key="5">
    <source>
        <dbReference type="ARBA" id="ARBA00023239"/>
    </source>
</evidence>
<dbReference type="Proteomes" id="UP000294498">
    <property type="component" value="Unassembled WGS sequence"/>
</dbReference>
<dbReference type="GO" id="GO:0071555">
    <property type="term" value="P:cell wall organization"/>
    <property type="evidence" value="ECO:0007669"/>
    <property type="project" value="UniProtKB-KW"/>
</dbReference>
<dbReference type="RefSeq" id="WP_162852793.1">
    <property type="nucleotide sequence ID" value="NZ_SODV01000002.1"/>
</dbReference>
<keyword evidence="1 7" id="KW-1003">Cell membrane</keyword>
<comment type="function">
    <text evidence="7">Functions as a peptidoglycan terminase that cleaves nascent peptidoglycan strands endolytically to terminate their elongation.</text>
</comment>
<evidence type="ECO:0000256" key="4">
    <source>
        <dbReference type="ARBA" id="ARBA00023136"/>
    </source>
</evidence>
<comment type="caution">
    <text evidence="8">The sequence shown here is derived from an EMBL/GenBank/DDBJ whole genome shotgun (WGS) entry which is preliminary data.</text>
</comment>
<evidence type="ECO:0000313" key="8">
    <source>
        <dbReference type="EMBL" id="TDW97366.1"/>
    </source>
</evidence>
<dbReference type="NCBIfam" id="TIGR00247">
    <property type="entry name" value="endolytic transglycosylase MltG"/>
    <property type="match status" value="1"/>
</dbReference>
<dbReference type="Pfam" id="PF02618">
    <property type="entry name" value="YceG"/>
    <property type="match status" value="1"/>
</dbReference>
<dbReference type="GO" id="GO:0005886">
    <property type="term" value="C:plasma membrane"/>
    <property type="evidence" value="ECO:0007669"/>
    <property type="project" value="UniProtKB-UniRule"/>
</dbReference>
<evidence type="ECO:0000313" key="9">
    <source>
        <dbReference type="Proteomes" id="UP000294498"/>
    </source>
</evidence>
<keyword evidence="3 7" id="KW-1133">Transmembrane helix</keyword>
<keyword evidence="6 7" id="KW-0961">Cell wall biogenesis/degradation</keyword>
<comment type="catalytic activity">
    <reaction evidence="7">
        <text>a peptidoglycan chain = a peptidoglycan chain with N-acetyl-1,6-anhydromuramyl-[peptide] at the reducing end + a peptidoglycan chain with N-acetylglucosamine at the non-reducing end.</text>
        <dbReference type="EC" id="4.2.2.29"/>
    </reaction>
</comment>
<evidence type="ECO:0000256" key="2">
    <source>
        <dbReference type="ARBA" id="ARBA00022692"/>
    </source>
</evidence>
<dbReference type="EC" id="4.2.2.29" evidence="7"/>
<dbReference type="Gene3D" id="3.30.160.60">
    <property type="entry name" value="Classic Zinc Finger"/>
    <property type="match status" value="1"/>
</dbReference>
<dbReference type="PANTHER" id="PTHR30518">
    <property type="entry name" value="ENDOLYTIC MUREIN TRANSGLYCOSYLASE"/>
    <property type="match status" value="1"/>
</dbReference>
<keyword evidence="4 7" id="KW-0472">Membrane</keyword>
<dbReference type="HAMAP" id="MF_02065">
    <property type="entry name" value="MltG"/>
    <property type="match status" value="1"/>
</dbReference>